<feature type="region of interest" description="Disordered" evidence="3">
    <location>
        <begin position="1168"/>
        <end position="1189"/>
    </location>
</feature>
<comment type="caution">
    <text evidence="4">The sequence shown here is derived from an EMBL/GenBank/DDBJ whole genome shotgun (WGS) entry which is preliminary data.</text>
</comment>
<feature type="region of interest" description="Disordered" evidence="3">
    <location>
        <begin position="1780"/>
        <end position="1804"/>
    </location>
</feature>
<reference evidence="4" key="2">
    <citation type="submission" date="2023-05" db="EMBL/GenBank/DDBJ databases">
        <authorList>
            <consortium name="Lawrence Berkeley National Laboratory"/>
            <person name="Steindorff A."/>
            <person name="Hensen N."/>
            <person name="Bonometti L."/>
            <person name="Westerberg I."/>
            <person name="Brannstrom I.O."/>
            <person name="Guillou S."/>
            <person name="Cros-Aarteil S."/>
            <person name="Calhoun S."/>
            <person name="Haridas S."/>
            <person name="Kuo A."/>
            <person name="Mondo S."/>
            <person name="Pangilinan J."/>
            <person name="Riley R."/>
            <person name="Labutti K."/>
            <person name="Andreopoulos B."/>
            <person name="Lipzen A."/>
            <person name="Chen C."/>
            <person name="Yanf M."/>
            <person name="Daum C."/>
            <person name="Ng V."/>
            <person name="Clum A."/>
            <person name="Ohm R."/>
            <person name="Martin F."/>
            <person name="Silar P."/>
            <person name="Natvig D."/>
            <person name="Lalanne C."/>
            <person name="Gautier V."/>
            <person name="Ament-Velasquez S.L."/>
            <person name="Kruys A."/>
            <person name="Hutchinson M.I."/>
            <person name="Powell A.J."/>
            <person name="Barry K."/>
            <person name="Miller A.N."/>
            <person name="Grigoriev I.V."/>
            <person name="Debuchy R."/>
            <person name="Gladieux P."/>
            <person name="Thoren M.H."/>
            <person name="Johannesson H."/>
        </authorList>
    </citation>
    <scope>NUCLEOTIDE SEQUENCE</scope>
    <source>
        <strain evidence="4">PSN293</strain>
    </source>
</reference>
<dbReference type="PROSITE" id="PS50088">
    <property type="entry name" value="ANK_REPEAT"/>
    <property type="match status" value="4"/>
</dbReference>
<dbReference type="SUPFAM" id="SSF48403">
    <property type="entry name" value="Ankyrin repeat"/>
    <property type="match status" value="2"/>
</dbReference>
<name>A0AAN6YFU1_9PEZI</name>
<evidence type="ECO:0000256" key="2">
    <source>
        <dbReference type="SAM" id="Coils"/>
    </source>
</evidence>
<evidence type="ECO:0000256" key="3">
    <source>
        <dbReference type="SAM" id="MobiDB-lite"/>
    </source>
</evidence>
<dbReference type="Pfam" id="PF00023">
    <property type="entry name" value="Ank"/>
    <property type="match status" value="1"/>
</dbReference>
<feature type="coiled-coil region" evidence="2">
    <location>
        <begin position="1003"/>
        <end position="1030"/>
    </location>
</feature>
<feature type="region of interest" description="Disordered" evidence="3">
    <location>
        <begin position="1731"/>
        <end position="1759"/>
    </location>
</feature>
<accession>A0AAN6YFU1</accession>
<reference evidence="4" key="1">
    <citation type="journal article" date="2023" name="Mol. Phylogenet. Evol.">
        <title>Genome-scale phylogeny and comparative genomics of the fungal order Sordariales.</title>
        <authorList>
            <person name="Hensen N."/>
            <person name="Bonometti L."/>
            <person name="Westerberg I."/>
            <person name="Brannstrom I.O."/>
            <person name="Guillou S."/>
            <person name="Cros-Aarteil S."/>
            <person name="Calhoun S."/>
            <person name="Haridas S."/>
            <person name="Kuo A."/>
            <person name="Mondo S."/>
            <person name="Pangilinan J."/>
            <person name="Riley R."/>
            <person name="LaButti K."/>
            <person name="Andreopoulos B."/>
            <person name="Lipzen A."/>
            <person name="Chen C."/>
            <person name="Yan M."/>
            <person name="Daum C."/>
            <person name="Ng V."/>
            <person name="Clum A."/>
            <person name="Steindorff A."/>
            <person name="Ohm R.A."/>
            <person name="Martin F."/>
            <person name="Silar P."/>
            <person name="Natvig D.O."/>
            <person name="Lalanne C."/>
            <person name="Gautier V."/>
            <person name="Ament-Velasquez S.L."/>
            <person name="Kruys A."/>
            <person name="Hutchinson M.I."/>
            <person name="Powell A.J."/>
            <person name="Barry K."/>
            <person name="Miller A.N."/>
            <person name="Grigoriev I.V."/>
            <person name="Debuchy R."/>
            <person name="Gladieux P."/>
            <person name="Hiltunen Thoren M."/>
            <person name="Johannesson H."/>
        </authorList>
    </citation>
    <scope>NUCLEOTIDE SEQUENCE</scope>
    <source>
        <strain evidence="4">PSN293</strain>
    </source>
</reference>
<dbReference type="EMBL" id="MU858058">
    <property type="protein sequence ID" value="KAK4217693.1"/>
    <property type="molecule type" value="Genomic_DNA"/>
</dbReference>
<dbReference type="Proteomes" id="UP001301769">
    <property type="component" value="Unassembled WGS sequence"/>
</dbReference>
<feature type="repeat" description="ANK" evidence="1">
    <location>
        <begin position="1455"/>
        <end position="1487"/>
    </location>
</feature>
<evidence type="ECO:0000313" key="5">
    <source>
        <dbReference type="Proteomes" id="UP001301769"/>
    </source>
</evidence>
<sequence length="1804" mass="204206">MPSISLPELPVRHADLVKHITKHPETPLAELIKPYREYEATLRQAYAQNPDAEMLKDSNINVLPLFTDDTVNIKIRARDLENESKTEKERYIMPLPKNVRRANNSPAVVPSFKEFQRNFNVFSESSLVELNWDNVVAAGSSVVNCLLPVPEEHNRTKRSLREFYHEKFCPASDVDLFLYGLTEEQALDKIKEIETSVRDAILTETTTVRTKHAITICSQYPTRHIQIVLRIYKSVSEIMTGFDIDCSGAAFDGKQVYCTPRALESYMTQINRIDLSRRSPSYENRLSKYSHRGFEVYWPDLDRTRIDPTIFERSFQRTLGLARLLVLERLPTKSARDEYLDKRREERGRPRISRQYRRFGLHGDIKEYHEDEIADWVDSEEVSNYHTFTIPYGEKFHAKKIEKLCYTRDLLLNSEWNQPDDRTVYLHRHPAFFGRVEDVITDCCGYCPTPETEEEKEMAEEEGKIYVSGKLSFIKDDPGRQQIGSFNPLTEDDWTEMAYVGNTTRLCQAIVDCDAEHVEDWLTQEGADPNCRDYTGRTPLHLAVMSSTPQIVKLLVDAGARLISRLADGRTALHLAAARGDIEMVKILMDKSTANEAEFEDKKDQRRLAKNGGTDTDVEMDDARDGEEEDEEEESDMEMIDGESDEDEDGHSMATGSFVKVGARKEDPKQDDIPDDNEEEPDFYDVNIISWDTPCSALHLAIMEGHEEIVKTLCQDYGADILLPVKFLDESKQPHAALLTLVLALALPVEKAKSMVKVILSLGATCAQADMNGVTPFHKYVEKNVPSLLQVLLEEDATGAKAAVNHTAFSKWGMSKTPLQVAIEEGNLEMVLKLIENGASTVIEFESWLKDAKQSVIQSRLNSLDDNQRQFGGSVEQPLIMAIRSQIPQVALELLERGADPNTLTGATIVNLLNRHSGRWTGRTALDVVQKQLQGLRNYKGERHYLQKSHLGDGIDTYLDKFKEGTWSHFVVSNEITFRRKDHCRQQKNYAKAKEEHEKRPGASEKRAAIKEAIATLEKLEEALKAKGGKTYQQLYPERGDDGNWKEQDRSYRWDYYSNPPKSGPFEYDFNFHEVNDVTEARKAAYIELFEAAWDGDIEKIKKLTLTSWDAARAEPPLKIAVRDQHHHSPFGLAFVRGHFDVAKAVLEIAQAQYSPREKVKARFRMAGEETSEYSDDDGDSQASDDSEPNIVKEVINDQFTIENVGQVSMQVTSHTKPLDFLQWDIRPLDAHASVAPFTYAVRQKDMEALKFLLDLGEHFTAQKIDPLEEATGYFVVPTPAFTEAISLGKVDMLVEIIKRGGAGLPLEDMVTDSGIEMKEKPRSYQGLTVYGKKRKDWATAGREVMQKPTGLKTSPLLLAAEYGSLESVEWFLTDIPLRHYLEFSRSKGARDDARLKHLAQAPGGFDGAISKWLKDQNDLVLHIAVMRPATERNTKLVSFLVKSYPQLVNTRAGVGATPLLIACRLGRCEYVKILLEAGADQTIRDYSWNNLLHSALKFNPTAAKLKSLLTLLDARLVVSMITERNNLGQDGRTPLHAWIQGLLSNQWNPTRYKDEKVLIEVLRFLVDLSPEAGKRALWMVDGTGDTPLHTLVSEDGYFSEKVVEAVLDMDPDLLFRENAVGRTPFEVAHDRFFADKCKTPGPGSWHRGNYSSPTLVSAGIETFVKKSTDALGELEDNSRVALIWKLCSEYAKKASSTKRRLVSLHEANDVAKRLGEVHMDARYKFQLSKEKATSTASDRDSNTGGDEKRNVLAEKRSRGGSDYVTERYDYNYEAWDASKDKKTEDDKEQEGSRVCSGCGTVHD</sequence>
<gene>
    <name evidence="4" type="ORF">QBC37DRAFT_40066</name>
</gene>
<feature type="repeat" description="ANK" evidence="1">
    <location>
        <begin position="535"/>
        <end position="562"/>
    </location>
</feature>
<proteinExistence type="predicted"/>
<keyword evidence="2" id="KW-0175">Coiled coil</keyword>
<organism evidence="4 5">
    <name type="scientific">Rhypophila decipiens</name>
    <dbReference type="NCBI Taxonomy" id="261697"/>
    <lineage>
        <taxon>Eukaryota</taxon>
        <taxon>Fungi</taxon>
        <taxon>Dikarya</taxon>
        <taxon>Ascomycota</taxon>
        <taxon>Pezizomycotina</taxon>
        <taxon>Sordariomycetes</taxon>
        <taxon>Sordariomycetidae</taxon>
        <taxon>Sordariales</taxon>
        <taxon>Naviculisporaceae</taxon>
        <taxon>Rhypophila</taxon>
    </lineage>
</organism>
<protein>
    <recommendedName>
        <fullName evidence="6">Ankyrin repeat protein</fullName>
    </recommendedName>
</protein>
<dbReference type="InterPro" id="IPR036770">
    <property type="entry name" value="Ankyrin_rpt-contain_sf"/>
</dbReference>
<dbReference type="Gene3D" id="1.25.40.20">
    <property type="entry name" value="Ankyrin repeat-containing domain"/>
    <property type="match status" value="4"/>
</dbReference>
<dbReference type="PANTHER" id="PTHR24121:SF23">
    <property type="entry name" value="NO MECHANORECEPTOR POTENTIAL C, ISOFORM H"/>
    <property type="match status" value="1"/>
</dbReference>
<dbReference type="SMART" id="SM00248">
    <property type="entry name" value="ANK"/>
    <property type="match status" value="13"/>
</dbReference>
<dbReference type="Pfam" id="PF26128">
    <property type="entry name" value="Gad2"/>
    <property type="match status" value="1"/>
</dbReference>
<evidence type="ECO:0000313" key="4">
    <source>
        <dbReference type="EMBL" id="KAK4217693.1"/>
    </source>
</evidence>
<keyword evidence="1" id="KW-0040">ANK repeat</keyword>
<evidence type="ECO:0000256" key="1">
    <source>
        <dbReference type="PROSITE-ProRule" id="PRU00023"/>
    </source>
</evidence>
<feature type="repeat" description="ANK" evidence="1">
    <location>
        <begin position="568"/>
        <end position="592"/>
    </location>
</feature>
<dbReference type="PROSITE" id="PS50297">
    <property type="entry name" value="ANK_REP_REGION"/>
    <property type="match status" value="4"/>
</dbReference>
<feature type="region of interest" description="Disordered" evidence="3">
    <location>
        <begin position="596"/>
        <end position="681"/>
    </location>
</feature>
<dbReference type="PANTHER" id="PTHR24121">
    <property type="entry name" value="NO MECHANORECEPTOR POTENTIAL C, ISOFORM D-RELATED"/>
    <property type="match status" value="1"/>
</dbReference>
<evidence type="ECO:0008006" key="6">
    <source>
        <dbReference type="Google" id="ProtNLM"/>
    </source>
</evidence>
<keyword evidence="5" id="KW-1185">Reference proteome</keyword>
<feature type="compositionally biased region" description="Basic and acidic residues" evidence="3">
    <location>
        <begin position="1780"/>
        <end position="1792"/>
    </location>
</feature>
<feature type="compositionally biased region" description="Acidic residues" evidence="3">
    <location>
        <begin position="616"/>
        <end position="649"/>
    </location>
</feature>
<feature type="compositionally biased region" description="Acidic residues" evidence="3">
    <location>
        <begin position="1170"/>
        <end position="1188"/>
    </location>
</feature>
<feature type="repeat" description="ANK" evidence="1">
    <location>
        <begin position="814"/>
        <end position="840"/>
    </location>
</feature>
<dbReference type="Pfam" id="PF12796">
    <property type="entry name" value="Ank_2"/>
    <property type="match status" value="3"/>
</dbReference>
<feature type="compositionally biased region" description="Basic and acidic residues" evidence="3">
    <location>
        <begin position="663"/>
        <end position="672"/>
    </location>
</feature>
<dbReference type="InterPro" id="IPR002110">
    <property type="entry name" value="Ankyrin_rpt"/>
</dbReference>
<dbReference type="PRINTS" id="PR01415">
    <property type="entry name" value="ANKYRIN"/>
</dbReference>